<dbReference type="AlphaFoldDB" id="A0A2G8JDR4"/>
<dbReference type="Pfam" id="PF13516">
    <property type="entry name" value="LRR_6"/>
    <property type="match status" value="1"/>
</dbReference>
<dbReference type="Proteomes" id="UP000230750">
    <property type="component" value="Unassembled WGS sequence"/>
</dbReference>
<protein>
    <submittedName>
        <fullName evidence="8">Putative slit-like 3 protein</fullName>
    </submittedName>
</protein>
<dbReference type="SMART" id="SM00409">
    <property type="entry name" value="IG"/>
    <property type="match status" value="1"/>
</dbReference>
<dbReference type="InterPro" id="IPR036179">
    <property type="entry name" value="Ig-like_dom_sf"/>
</dbReference>
<evidence type="ECO:0000256" key="3">
    <source>
        <dbReference type="ARBA" id="ARBA00022737"/>
    </source>
</evidence>
<dbReference type="SUPFAM" id="SSF48726">
    <property type="entry name" value="Immunoglobulin"/>
    <property type="match status" value="1"/>
</dbReference>
<dbReference type="SUPFAM" id="SSF52058">
    <property type="entry name" value="L domain-like"/>
    <property type="match status" value="1"/>
</dbReference>
<dbReference type="PANTHER" id="PTHR45842:SF12">
    <property type="entry name" value="KEKKON 5, ISOFORM A"/>
    <property type="match status" value="1"/>
</dbReference>
<feature type="signal peptide" evidence="6">
    <location>
        <begin position="1"/>
        <end position="27"/>
    </location>
</feature>
<dbReference type="Pfam" id="PF13927">
    <property type="entry name" value="Ig_3"/>
    <property type="match status" value="1"/>
</dbReference>
<dbReference type="InterPro" id="IPR032675">
    <property type="entry name" value="LRR_dom_sf"/>
</dbReference>
<dbReference type="PANTHER" id="PTHR45842">
    <property type="entry name" value="SYNAPTIC ADHESION-LIKE MOLECULE SALM"/>
    <property type="match status" value="1"/>
</dbReference>
<dbReference type="SMART" id="SM00408">
    <property type="entry name" value="IGc2"/>
    <property type="match status" value="1"/>
</dbReference>
<comment type="caution">
    <text evidence="8">The sequence shown here is derived from an EMBL/GenBank/DDBJ whole genome shotgun (WGS) entry which is preliminary data.</text>
</comment>
<dbReference type="InterPro" id="IPR001611">
    <property type="entry name" value="Leu-rich_rpt"/>
</dbReference>
<keyword evidence="1" id="KW-0433">Leucine-rich repeat</keyword>
<evidence type="ECO:0000256" key="2">
    <source>
        <dbReference type="ARBA" id="ARBA00022729"/>
    </source>
</evidence>
<dbReference type="Gene3D" id="3.80.10.10">
    <property type="entry name" value="Ribonuclease Inhibitor"/>
    <property type="match status" value="3"/>
</dbReference>
<dbReference type="PROSITE" id="PS51450">
    <property type="entry name" value="LRR"/>
    <property type="match status" value="5"/>
</dbReference>
<accession>A0A2G8JDR4</accession>
<dbReference type="SMART" id="SM00369">
    <property type="entry name" value="LRR_TYP"/>
    <property type="match status" value="6"/>
</dbReference>
<dbReference type="InterPro" id="IPR007110">
    <property type="entry name" value="Ig-like_dom"/>
</dbReference>
<gene>
    <name evidence="8" type="ORF">BSL78_29310</name>
</gene>
<dbReference type="EMBL" id="MRZV01002378">
    <property type="protein sequence ID" value="PIK33873.1"/>
    <property type="molecule type" value="Genomic_DNA"/>
</dbReference>
<evidence type="ECO:0000256" key="4">
    <source>
        <dbReference type="ARBA" id="ARBA00023157"/>
    </source>
</evidence>
<dbReference type="InterPro" id="IPR013783">
    <property type="entry name" value="Ig-like_fold"/>
</dbReference>
<dbReference type="PROSITE" id="PS50835">
    <property type="entry name" value="IG_LIKE"/>
    <property type="match status" value="1"/>
</dbReference>
<feature type="chain" id="PRO_5013668028" evidence="6">
    <location>
        <begin position="28"/>
        <end position="445"/>
    </location>
</feature>
<evidence type="ECO:0000313" key="8">
    <source>
        <dbReference type="EMBL" id="PIK33873.1"/>
    </source>
</evidence>
<dbReference type="InterPro" id="IPR003598">
    <property type="entry name" value="Ig_sub2"/>
</dbReference>
<evidence type="ECO:0000313" key="9">
    <source>
        <dbReference type="Proteomes" id="UP000230750"/>
    </source>
</evidence>
<name>A0A2G8JDR4_STIJA</name>
<keyword evidence="2 6" id="KW-0732">Signal</keyword>
<keyword evidence="9" id="KW-1185">Reference proteome</keyword>
<sequence>MNQLTSYLLPLAVTIVLLTLQWTIVAPAIVCSKGCTCQLNNVDCKYLSLIRVPDDIPRNTETLDLSNNKISSIGNSSFGNLTNLLTLDLGENAIKVIEPAAFYQLSSLDTLVLSENDIDELNALHFYHLGSLTKLWIMENPNLNIDINAFQNLRSITEIIADGNLITDNYDFSDLVYLEVLQLSKCKVRKFHSDNFRRLTNLKKLNLSGNELTEFPVDILDDKEALEELNLAGNMITNLQRYDFRNNPNLIHLDVSQNDIESWKVLSLEKPERLKSSDLSYNKIQVLPVDLLKNFSPLLFLRVKMPGNPIACDCHLKWLSELPDQITFDARCETPFVLKNYDVMNLSPDSLRCAPSEKKGAALFRVVTYGESVTLSCPVTGDPFPDVTWLYHNQSTALNIPVASSSVRPSIEGNKLFFNLVTFDMAGLYICNATNDLGSVKVAVG</sequence>
<dbReference type="STRING" id="307972.A0A2G8JDR4"/>
<dbReference type="InterPro" id="IPR003591">
    <property type="entry name" value="Leu-rich_rpt_typical-subtyp"/>
</dbReference>
<dbReference type="PRINTS" id="PR00019">
    <property type="entry name" value="LEURICHRPT"/>
</dbReference>
<dbReference type="Gene3D" id="2.60.40.10">
    <property type="entry name" value="Immunoglobulins"/>
    <property type="match status" value="1"/>
</dbReference>
<dbReference type="InterPro" id="IPR050467">
    <property type="entry name" value="LRFN"/>
</dbReference>
<keyword evidence="3" id="KW-0677">Repeat</keyword>
<dbReference type="OrthoDB" id="1394818at2759"/>
<dbReference type="Pfam" id="PF13855">
    <property type="entry name" value="LRR_8"/>
    <property type="match status" value="2"/>
</dbReference>
<feature type="domain" description="Ig-like" evidence="7">
    <location>
        <begin position="355"/>
        <end position="445"/>
    </location>
</feature>
<reference evidence="8 9" key="1">
    <citation type="journal article" date="2017" name="PLoS Biol.">
        <title>The sea cucumber genome provides insights into morphological evolution and visceral regeneration.</title>
        <authorList>
            <person name="Zhang X."/>
            <person name="Sun L."/>
            <person name="Yuan J."/>
            <person name="Sun Y."/>
            <person name="Gao Y."/>
            <person name="Zhang L."/>
            <person name="Li S."/>
            <person name="Dai H."/>
            <person name="Hamel J.F."/>
            <person name="Liu C."/>
            <person name="Yu Y."/>
            <person name="Liu S."/>
            <person name="Lin W."/>
            <person name="Guo K."/>
            <person name="Jin S."/>
            <person name="Xu P."/>
            <person name="Storey K.B."/>
            <person name="Huan P."/>
            <person name="Zhang T."/>
            <person name="Zhou Y."/>
            <person name="Zhang J."/>
            <person name="Lin C."/>
            <person name="Li X."/>
            <person name="Xing L."/>
            <person name="Huo D."/>
            <person name="Sun M."/>
            <person name="Wang L."/>
            <person name="Mercier A."/>
            <person name="Li F."/>
            <person name="Yang H."/>
            <person name="Xiang J."/>
        </authorList>
    </citation>
    <scope>NUCLEOTIDE SEQUENCE [LARGE SCALE GENOMIC DNA]</scope>
    <source>
        <strain evidence="8">Shaxun</strain>
        <tissue evidence="8">Muscle</tissue>
    </source>
</reference>
<proteinExistence type="predicted"/>
<dbReference type="SMART" id="SM00365">
    <property type="entry name" value="LRR_SD22"/>
    <property type="match status" value="4"/>
</dbReference>
<dbReference type="InterPro" id="IPR003599">
    <property type="entry name" value="Ig_sub"/>
</dbReference>
<evidence type="ECO:0000256" key="1">
    <source>
        <dbReference type="ARBA" id="ARBA00022614"/>
    </source>
</evidence>
<evidence type="ECO:0000259" key="7">
    <source>
        <dbReference type="PROSITE" id="PS50835"/>
    </source>
</evidence>
<evidence type="ECO:0000256" key="6">
    <source>
        <dbReference type="SAM" id="SignalP"/>
    </source>
</evidence>
<organism evidence="8 9">
    <name type="scientific">Stichopus japonicus</name>
    <name type="common">Sea cucumber</name>
    <dbReference type="NCBI Taxonomy" id="307972"/>
    <lineage>
        <taxon>Eukaryota</taxon>
        <taxon>Metazoa</taxon>
        <taxon>Echinodermata</taxon>
        <taxon>Eleutherozoa</taxon>
        <taxon>Echinozoa</taxon>
        <taxon>Holothuroidea</taxon>
        <taxon>Aspidochirotacea</taxon>
        <taxon>Aspidochirotida</taxon>
        <taxon>Stichopodidae</taxon>
        <taxon>Apostichopus</taxon>
    </lineage>
</organism>
<keyword evidence="5" id="KW-0325">Glycoprotein</keyword>
<evidence type="ECO:0000256" key="5">
    <source>
        <dbReference type="ARBA" id="ARBA00023180"/>
    </source>
</evidence>
<keyword evidence="4" id="KW-1015">Disulfide bond</keyword>